<proteinExistence type="predicted"/>
<reference evidence="1 2" key="1">
    <citation type="submission" date="2020-06" db="EMBL/GenBank/DDBJ databases">
        <authorList>
            <person name="Chanama M."/>
        </authorList>
    </citation>
    <scope>NUCLEOTIDE SEQUENCE [LARGE SCALE GENOMIC DNA]</scope>
    <source>
        <strain evidence="1 2">TBRC6557</strain>
    </source>
</reference>
<dbReference type="EMBL" id="JABWGO010000002">
    <property type="protein sequence ID" value="NUW41274.1"/>
    <property type="molecule type" value="Genomic_DNA"/>
</dbReference>
<evidence type="ECO:0000313" key="2">
    <source>
        <dbReference type="Proteomes" id="UP000546126"/>
    </source>
</evidence>
<dbReference type="InterPro" id="IPR019587">
    <property type="entry name" value="Polyketide_cyclase/dehydratase"/>
</dbReference>
<dbReference type="AlphaFoldDB" id="A0A7Y6IQL1"/>
<name>A0A7Y6IQL1_9ACTN</name>
<dbReference type="Pfam" id="PF10604">
    <property type="entry name" value="Polyketide_cyc2"/>
    <property type="match status" value="1"/>
</dbReference>
<gene>
    <name evidence="1" type="ORF">HT134_14160</name>
</gene>
<accession>A0A7Y6IQL1</accession>
<sequence>MITVEHVAAYPAAPEAVFAVLADLERHPDWQADVLSAHVDGPVRQDATVTQVRKVMGKRAEITLTVAELVPGERLVLRTAPGTRPGVTQRYTVTADGPGSRVEFRLELDGVPKLAEHLVRAQLGKQVPLLFDRLGALVAAR</sequence>
<dbReference type="Gene3D" id="3.30.530.20">
    <property type="match status" value="1"/>
</dbReference>
<evidence type="ECO:0000313" key="1">
    <source>
        <dbReference type="EMBL" id="NUW41274.1"/>
    </source>
</evidence>
<organism evidence="1 2">
    <name type="scientific">Nonomuraea rhodomycinica</name>
    <dbReference type="NCBI Taxonomy" id="1712872"/>
    <lineage>
        <taxon>Bacteria</taxon>
        <taxon>Bacillati</taxon>
        <taxon>Actinomycetota</taxon>
        <taxon>Actinomycetes</taxon>
        <taxon>Streptosporangiales</taxon>
        <taxon>Streptosporangiaceae</taxon>
        <taxon>Nonomuraea</taxon>
    </lineage>
</organism>
<dbReference type="SUPFAM" id="SSF55961">
    <property type="entry name" value="Bet v1-like"/>
    <property type="match status" value="1"/>
</dbReference>
<keyword evidence="2" id="KW-1185">Reference proteome</keyword>
<dbReference type="RefSeq" id="WP_175600795.1">
    <property type="nucleotide sequence ID" value="NZ_JABWGO010000002.1"/>
</dbReference>
<comment type="caution">
    <text evidence="1">The sequence shown here is derived from an EMBL/GenBank/DDBJ whole genome shotgun (WGS) entry which is preliminary data.</text>
</comment>
<protein>
    <submittedName>
        <fullName evidence="1">SRPBCC family protein</fullName>
    </submittedName>
</protein>
<dbReference type="Proteomes" id="UP000546126">
    <property type="component" value="Unassembled WGS sequence"/>
</dbReference>
<dbReference type="InterPro" id="IPR023393">
    <property type="entry name" value="START-like_dom_sf"/>
</dbReference>